<dbReference type="EMBL" id="PKPP01017340">
    <property type="protein sequence ID" value="PWA37041.1"/>
    <property type="molecule type" value="Genomic_DNA"/>
</dbReference>
<gene>
    <name evidence="2" type="ORF">CTI12_AA594340</name>
</gene>
<name>A0A2U1KJZ5_ARTAN</name>
<evidence type="ECO:0000313" key="2">
    <source>
        <dbReference type="EMBL" id="PWA37041.1"/>
    </source>
</evidence>
<organism evidence="2 3">
    <name type="scientific">Artemisia annua</name>
    <name type="common">Sweet wormwood</name>
    <dbReference type="NCBI Taxonomy" id="35608"/>
    <lineage>
        <taxon>Eukaryota</taxon>
        <taxon>Viridiplantae</taxon>
        <taxon>Streptophyta</taxon>
        <taxon>Embryophyta</taxon>
        <taxon>Tracheophyta</taxon>
        <taxon>Spermatophyta</taxon>
        <taxon>Magnoliopsida</taxon>
        <taxon>eudicotyledons</taxon>
        <taxon>Gunneridae</taxon>
        <taxon>Pentapetalae</taxon>
        <taxon>asterids</taxon>
        <taxon>campanulids</taxon>
        <taxon>Asterales</taxon>
        <taxon>Asteraceae</taxon>
        <taxon>Asteroideae</taxon>
        <taxon>Anthemideae</taxon>
        <taxon>Artemisiinae</taxon>
        <taxon>Artemisia</taxon>
    </lineage>
</organism>
<protein>
    <submittedName>
        <fullName evidence="2">Uncharacterized protein</fullName>
    </submittedName>
</protein>
<accession>A0A2U1KJZ5</accession>
<feature type="region of interest" description="Disordered" evidence="1">
    <location>
        <begin position="185"/>
        <end position="253"/>
    </location>
</feature>
<dbReference type="Proteomes" id="UP000245207">
    <property type="component" value="Unassembled WGS sequence"/>
</dbReference>
<dbReference type="OrthoDB" id="550780at2759"/>
<reference evidence="2 3" key="1">
    <citation type="journal article" date="2018" name="Mol. Plant">
        <title>The genome of Artemisia annua provides insight into the evolution of Asteraceae family and artemisinin biosynthesis.</title>
        <authorList>
            <person name="Shen Q."/>
            <person name="Zhang L."/>
            <person name="Liao Z."/>
            <person name="Wang S."/>
            <person name="Yan T."/>
            <person name="Shi P."/>
            <person name="Liu M."/>
            <person name="Fu X."/>
            <person name="Pan Q."/>
            <person name="Wang Y."/>
            <person name="Lv Z."/>
            <person name="Lu X."/>
            <person name="Zhang F."/>
            <person name="Jiang W."/>
            <person name="Ma Y."/>
            <person name="Chen M."/>
            <person name="Hao X."/>
            <person name="Li L."/>
            <person name="Tang Y."/>
            <person name="Lv G."/>
            <person name="Zhou Y."/>
            <person name="Sun X."/>
            <person name="Brodelius P.E."/>
            <person name="Rose J.K.C."/>
            <person name="Tang K."/>
        </authorList>
    </citation>
    <scope>NUCLEOTIDE SEQUENCE [LARGE SCALE GENOMIC DNA]</scope>
    <source>
        <strain evidence="3">cv. Huhao1</strain>
        <tissue evidence="2">Leaf</tissue>
    </source>
</reference>
<keyword evidence="3" id="KW-1185">Reference proteome</keyword>
<feature type="compositionally biased region" description="Basic and acidic residues" evidence="1">
    <location>
        <begin position="223"/>
        <end position="252"/>
    </location>
</feature>
<sequence>MENLISSHNPEKSVRIIPYHAGIVQMAKRRKLADIREGGQECVIPTQKYVMKVVEDVVRMRILRVGHRGNVSWFLGDIKHFIKNGKRDQGVAICKSCTPNALGDLIVTLKDLSDYGIFVVYELLVVMNVIRMVVEKEKKWWLVNLRWPELLRGYWKNRKWKINDVKDKALEIKFEGLKLTRVEDEGTSDEPYDDKREKEPFKVPENSEGIDPSSLGGSSVNINKDEVEHPDVTTDDVNSEKEENANNDKISEGDDDYYQEFNDMFHETIITPVVTPERLANMRTYKRHSSRKSVPPVKLSDYVLDGKVKYGIDKSVNYSLEIKFEGLKLTRVEDEGL</sequence>
<evidence type="ECO:0000313" key="3">
    <source>
        <dbReference type="Proteomes" id="UP000245207"/>
    </source>
</evidence>
<proteinExistence type="predicted"/>
<feature type="compositionally biased region" description="Basic and acidic residues" evidence="1">
    <location>
        <begin position="193"/>
        <end position="202"/>
    </location>
</feature>
<comment type="caution">
    <text evidence="2">The sequence shown here is derived from an EMBL/GenBank/DDBJ whole genome shotgun (WGS) entry which is preliminary data.</text>
</comment>
<evidence type="ECO:0000256" key="1">
    <source>
        <dbReference type="SAM" id="MobiDB-lite"/>
    </source>
</evidence>
<dbReference type="AlphaFoldDB" id="A0A2U1KJZ5"/>